<evidence type="ECO:0000256" key="1">
    <source>
        <dbReference type="ARBA" id="ARBA00022723"/>
    </source>
</evidence>
<dbReference type="EMBL" id="JAUIZM010000008">
    <property type="protein sequence ID" value="KAK1371839.1"/>
    <property type="molecule type" value="Genomic_DNA"/>
</dbReference>
<dbReference type="PANTHER" id="PTHR24286">
    <property type="entry name" value="CYTOCHROME P450 26"/>
    <property type="match status" value="1"/>
</dbReference>
<dbReference type="GO" id="GO:0016705">
    <property type="term" value="F:oxidoreductase activity, acting on paired donors, with incorporation or reduction of molecular oxygen"/>
    <property type="evidence" value="ECO:0007669"/>
    <property type="project" value="InterPro"/>
</dbReference>
<dbReference type="GO" id="GO:0004497">
    <property type="term" value="F:monooxygenase activity"/>
    <property type="evidence" value="ECO:0007669"/>
    <property type="project" value="InterPro"/>
</dbReference>
<sequence length="345" mass="39151">MLTIILSLYLYVLLIILLISIFFIFLKPKNGRSNIKVPPGSSGWPVVGETINVGEKSVFFPEFTATPVNEVSAIIQSFLHEILKPEALKHYISVMDAMAREHVESEWDGNDVVKVHPLEKKYTFDLEIRLFINVVNVEHVTRLFKHFTLVTTGLFLVPINLPGTAFSKGIKGGKMVREELLKIISNRRKEMMERIKETTPSFTDLLSRLLLVKDENGNFMSDKEISNNIIGLIVASYETTSTAVTFMLKYLAELPHVYGEVYKKLMLIAQSKREGELLTWDDIQKMRYTWNVVCESLRLTPPSYGGFREAVTDVSFAGFTIPKGCVKRSIYLSKAAQSPHGSFIY</sequence>
<name>A0AAD8MGD6_9APIA</name>
<dbReference type="SUPFAM" id="SSF48264">
    <property type="entry name" value="Cytochrome P450"/>
    <property type="match status" value="1"/>
</dbReference>
<dbReference type="GO" id="GO:0020037">
    <property type="term" value="F:heme binding"/>
    <property type="evidence" value="ECO:0007669"/>
    <property type="project" value="InterPro"/>
</dbReference>
<evidence type="ECO:0000256" key="3">
    <source>
        <dbReference type="SAM" id="Phobius"/>
    </source>
</evidence>
<keyword evidence="5" id="KW-1185">Reference proteome</keyword>
<reference evidence="4" key="1">
    <citation type="submission" date="2023-02" db="EMBL/GenBank/DDBJ databases">
        <title>Genome of toxic invasive species Heracleum sosnowskyi carries increased number of genes despite the absence of recent whole-genome duplications.</title>
        <authorList>
            <person name="Schelkunov M."/>
            <person name="Shtratnikova V."/>
            <person name="Makarenko M."/>
            <person name="Klepikova A."/>
            <person name="Omelchenko D."/>
            <person name="Novikova G."/>
            <person name="Obukhova E."/>
            <person name="Bogdanov V."/>
            <person name="Penin A."/>
            <person name="Logacheva M."/>
        </authorList>
    </citation>
    <scope>NUCLEOTIDE SEQUENCE</scope>
    <source>
        <strain evidence="4">Hsosn_3</strain>
        <tissue evidence="4">Leaf</tissue>
    </source>
</reference>
<feature type="transmembrane region" description="Helical" evidence="3">
    <location>
        <begin position="6"/>
        <end position="26"/>
    </location>
</feature>
<accession>A0AAD8MGD6</accession>
<keyword evidence="3" id="KW-1133">Transmembrane helix</keyword>
<dbReference type="AlphaFoldDB" id="A0AAD8MGD6"/>
<evidence type="ECO:0000313" key="4">
    <source>
        <dbReference type="EMBL" id="KAK1371839.1"/>
    </source>
</evidence>
<dbReference type="InterPro" id="IPR001128">
    <property type="entry name" value="Cyt_P450"/>
</dbReference>
<keyword evidence="3" id="KW-0812">Transmembrane</keyword>
<dbReference type="InterPro" id="IPR036396">
    <property type="entry name" value="Cyt_P450_sf"/>
</dbReference>
<organism evidence="4 5">
    <name type="scientific">Heracleum sosnowskyi</name>
    <dbReference type="NCBI Taxonomy" id="360622"/>
    <lineage>
        <taxon>Eukaryota</taxon>
        <taxon>Viridiplantae</taxon>
        <taxon>Streptophyta</taxon>
        <taxon>Embryophyta</taxon>
        <taxon>Tracheophyta</taxon>
        <taxon>Spermatophyta</taxon>
        <taxon>Magnoliopsida</taxon>
        <taxon>eudicotyledons</taxon>
        <taxon>Gunneridae</taxon>
        <taxon>Pentapetalae</taxon>
        <taxon>asterids</taxon>
        <taxon>campanulids</taxon>
        <taxon>Apiales</taxon>
        <taxon>Apiaceae</taxon>
        <taxon>Apioideae</taxon>
        <taxon>apioid superclade</taxon>
        <taxon>Tordylieae</taxon>
        <taxon>Tordyliinae</taxon>
        <taxon>Heracleum</taxon>
    </lineage>
</organism>
<keyword evidence="2" id="KW-0408">Iron</keyword>
<dbReference type="PANTHER" id="PTHR24286:SF53">
    <property type="entry name" value="BETA-AMYRIN 28-OXIDASE-LIKE"/>
    <property type="match status" value="1"/>
</dbReference>
<evidence type="ECO:0000313" key="5">
    <source>
        <dbReference type="Proteomes" id="UP001237642"/>
    </source>
</evidence>
<protein>
    <submittedName>
        <fullName evidence="4">Cytochrome P</fullName>
    </submittedName>
</protein>
<dbReference type="Proteomes" id="UP001237642">
    <property type="component" value="Unassembled WGS sequence"/>
</dbReference>
<dbReference type="Pfam" id="PF00067">
    <property type="entry name" value="p450"/>
    <property type="match status" value="1"/>
</dbReference>
<keyword evidence="3" id="KW-0472">Membrane</keyword>
<gene>
    <name evidence="4" type="ORF">POM88_037931</name>
</gene>
<dbReference type="Gene3D" id="1.10.630.10">
    <property type="entry name" value="Cytochrome P450"/>
    <property type="match status" value="1"/>
</dbReference>
<dbReference type="GO" id="GO:0016125">
    <property type="term" value="P:sterol metabolic process"/>
    <property type="evidence" value="ECO:0007669"/>
    <property type="project" value="TreeGrafter"/>
</dbReference>
<proteinExistence type="predicted"/>
<evidence type="ECO:0000256" key="2">
    <source>
        <dbReference type="ARBA" id="ARBA00023004"/>
    </source>
</evidence>
<keyword evidence="1" id="KW-0479">Metal-binding</keyword>
<comment type="caution">
    <text evidence="4">The sequence shown here is derived from an EMBL/GenBank/DDBJ whole genome shotgun (WGS) entry which is preliminary data.</text>
</comment>
<dbReference type="GO" id="GO:0005506">
    <property type="term" value="F:iron ion binding"/>
    <property type="evidence" value="ECO:0007669"/>
    <property type="project" value="InterPro"/>
</dbReference>
<reference evidence="4" key="2">
    <citation type="submission" date="2023-05" db="EMBL/GenBank/DDBJ databases">
        <authorList>
            <person name="Schelkunov M.I."/>
        </authorList>
    </citation>
    <scope>NUCLEOTIDE SEQUENCE</scope>
    <source>
        <strain evidence="4">Hsosn_3</strain>
        <tissue evidence="4">Leaf</tissue>
    </source>
</reference>